<gene>
    <name evidence="4" type="ORF">LMG29542_06064</name>
</gene>
<evidence type="ECO:0000313" key="4">
    <source>
        <dbReference type="EMBL" id="CAB3769222.1"/>
    </source>
</evidence>
<sequence>MNALLPVAQLQDRALHFVESDGYERATSLGAFHLRHPGDFDFRAGVELARQYYLPADVGPDAAFRGYRTRDLSRSLLGYSRTGHDQDELLQIEANLWREYLPRDAAMLLWRMNDLSRAVLTDLFIRAGVAPRDIDTVAGGLSKNQALQYCIFNHYRPEADQPIGLTAHKDSGFITTLYTVEPGLESLHGQQWIPFDPLAGHFTVVLGHSLEILTARLKNPVTASYHRVRRMTKRSAATPDRFTFGVYIGPRWDQRLYQYDVAGQLSDVGTFVDFQRAKAAEMEYEFHPRVDSALRQSTDSPCTDRGLSGLSSPTLRRTITLPPMPDEHEASRLYPAWDMVRARFECDALRFDDAHDFDRALNDGFFLLKIPDGVALDASDRFVRHCFEPRVDGELARYTGYRDCIVPGDYQGYFDREHDQWENFYVERNNWPMLPDQVAQAGEAMAEIGIGILRATLGHLGISAAEWDTLTGGLTAKRGHQMLAFNHFRSGKRVRGSKFHRDSGWVTVLRSTTPGLLAYIDGGLRCINPEPGYFVINFGSALEVLTEHLPHPVRANIHGVAETIRCAARHDRLSYVVFLDSDLHGDLYQYHDGVPVKVQTVKEFATQEVSRTYDSDGHLL</sequence>
<accession>A0A6J5EVP7</accession>
<keyword evidence="2" id="KW-0408">Iron</keyword>
<dbReference type="PANTHER" id="PTHR47991">
    <property type="entry name" value="OXOGLUTARATE/IRON-DEPENDENT DIOXYGENASE"/>
    <property type="match status" value="1"/>
</dbReference>
<dbReference type="GO" id="GO:0046872">
    <property type="term" value="F:metal ion binding"/>
    <property type="evidence" value="ECO:0007669"/>
    <property type="project" value="UniProtKB-KW"/>
</dbReference>
<dbReference type="EMBL" id="CADIKH010000040">
    <property type="protein sequence ID" value="CAB3769222.1"/>
    <property type="molecule type" value="Genomic_DNA"/>
</dbReference>
<dbReference type="AlphaFoldDB" id="A0A6J5EVP7"/>
<name>A0A6J5EVP7_9BURK</name>
<dbReference type="Proteomes" id="UP000494363">
    <property type="component" value="Unassembled WGS sequence"/>
</dbReference>
<reference evidence="4 5" key="1">
    <citation type="submission" date="2020-04" db="EMBL/GenBank/DDBJ databases">
        <authorList>
            <person name="De Canck E."/>
        </authorList>
    </citation>
    <scope>NUCLEOTIDE SEQUENCE [LARGE SCALE GENOMIC DNA]</scope>
    <source>
        <strain evidence="4 5">LMG 29542</strain>
    </source>
</reference>
<dbReference type="InterPro" id="IPR050295">
    <property type="entry name" value="Plant_2OG-oxidoreductases"/>
</dbReference>
<proteinExistence type="predicted"/>
<evidence type="ECO:0000256" key="2">
    <source>
        <dbReference type="ARBA" id="ARBA00023004"/>
    </source>
</evidence>
<evidence type="ECO:0000313" key="5">
    <source>
        <dbReference type="Proteomes" id="UP000494363"/>
    </source>
</evidence>
<dbReference type="Pfam" id="PF03171">
    <property type="entry name" value="2OG-FeII_Oxy"/>
    <property type="match status" value="2"/>
</dbReference>
<dbReference type="InterPro" id="IPR044861">
    <property type="entry name" value="IPNS-like_FE2OG_OXY"/>
</dbReference>
<keyword evidence="5" id="KW-1185">Reference proteome</keyword>
<dbReference type="InterPro" id="IPR027443">
    <property type="entry name" value="IPNS-like_sf"/>
</dbReference>
<evidence type="ECO:0000259" key="3">
    <source>
        <dbReference type="PROSITE" id="PS51471"/>
    </source>
</evidence>
<dbReference type="RefSeq" id="WP_175230856.1">
    <property type="nucleotide sequence ID" value="NZ_CADIKH010000040.1"/>
</dbReference>
<feature type="domain" description="Fe2OG dioxygenase" evidence="3">
    <location>
        <begin position="478"/>
        <end position="581"/>
    </location>
</feature>
<dbReference type="Gene3D" id="2.60.120.330">
    <property type="entry name" value="B-lactam Antibiotic, Isopenicillin N Synthase, Chain"/>
    <property type="match status" value="2"/>
</dbReference>
<keyword evidence="1" id="KW-0479">Metal-binding</keyword>
<dbReference type="PROSITE" id="PS51471">
    <property type="entry name" value="FE2OG_OXY"/>
    <property type="match status" value="1"/>
</dbReference>
<evidence type="ECO:0000256" key="1">
    <source>
        <dbReference type="ARBA" id="ARBA00022723"/>
    </source>
</evidence>
<dbReference type="SUPFAM" id="SSF51197">
    <property type="entry name" value="Clavaminate synthase-like"/>
    <property type="match status" value="2"/>
</dbReference>
<dbReference type="InterPro" id="IPR005123">
    <property type="entry name" value="Oxoglu/Fe-dep_dioxygenase_dom"/>
</dbReference>
<protein>
    <recommendedName>
        <fullName evidence="3">Fe2OG dioxygenase domain-containing protein</fullName>
    </recommendedName>
</protein>
<organism evidence="4 5">
    <name type="scientific">Paraburkholderia humisilvae</name>
    <dbReference type="NCBI Taxonomy" id="627669"/>
    <lineage>
        <taxon>Bacteria</taxon>
        <taxon>Pseudomonadati</taxon>
        <taxon>Pseudomonadota</taxon>
        <taxon>Betaproteobacteria</taxon>
        <taxon>Burkholderiales</taxon>
        <taxon>Burkholderiaceae</taxon>
        <taxon>Paraburkholderia</taxon>
    </lineage>
</organism>